<dbReference type="PROSITE" id="PS50067">
    <property type="entry name" value="KINESIN_MOTOR_2"/>
    <property type="match status" value="1"/>
</dbReference>
<dbReference type="GO" id="GO:0005524">
    <property type="term" value="F:ATP binding"/>
    <property type="evidence" value="ECO:0007669"/>
    <property type="project" value="InterPro"/>
</dbReference>
<comment type="similarity">
    <text evidence="1">Belongs to the TRAFAC class myosin-kinesin ATPase superfamily. Kinesin family.</text>
</comment>
<dbReference type="InterPro" id="IPR036961">
    <property type="entry name" value="Kinesin_motor_dom_sf"/>
</dbReference>
<dbReference type="GO" id="GO:0008017">
    <property type="term" value="F:microtubule binding"/>
    <property type="evidence" value="ECO:0007669"/>
    <property type="project" value="InterPro"/>
</dbReference>
<dbReference type="PANTHER" id="PTHR47117:SF9">
    <property type="entry name" value="KINESIN-LIKE PROTEIN KIF1C ISOFORM X1"/>
    <property type="match status" value="1"/>
</dbReference>
<dbReference type="GO" id="GO:0007018">
    <property type="term" value="P:microtubule-based movement"/>
    <property type="evidence" value="ECO:0007669"/>
    <property type="project" value="InterPro"/>
</dbReference>
<reference evidence="4" key="2">
    <citation type="journal article" date="2019" name="IMA Fungus">
        <title>Genome sequencing and comparison of five Tilletia species to identify candidate genes for the detection of regulated species infecting wheat.</title>
        <authorList>
            <person name="Nguyen H.D.T."/>
            <person name="Sultana T."/>
            <person name="Kesanakurti P."/>
            <person name="Hambleton S."/>
        </authorList>
    </citation>
    <scope>NUCLEOTIDE SEQUENCE</scope>
    <source>
        <strain evidence="4">DAOMC 236422</strain>
    </source>
</reference>
<reference evidence="4" key="1">
    <citation type="submission" date="2016-04" db="EMBL/GenBank/DDBJ databases">
        <authorList>
            <person name="Nguyen H.D."/>
            <person name="Samba Siva P."/>
            <person name="Cullis J."/>
            <person name="Levesque C.A."/>
            <person name="Hambleton S."/>
        </authorList>
    </citation>
    <scope>NUCLEOTIDE SEQUENCE</scope>
    <source>
        <strain evidence="4">DAOMC 236422</strain>
    </source>
</reference>
<dbReference type="Pfam" id="PF00225">
    <property type="entry name" value="Kinesin"/>
    <property type="match status" value="1"/>
</dbReference>
<keyword evidence="5" id="KW-1185">Reference proteome</keyword>
<protein>
    <recommendedName>
        <fullName evidence="3">Kinesin motor domain-containing protein</fullName>
    </recommendedName>
</protein>
<feature type="domain" description="Kinesin motor" evidence="3">
    <location>
        <begin position="6"/>
        <end position="99"/>
    </location>
</feature>
<evidence type="ECO:0000256" key="2">
    <source>
        <dbReference type="SAM" id="MobiDB-lite"/>
    </source>
</evidence>
<dbReference type="InterPro" id="IPR027417">
    <property type="entry name" value="P-loop_NTPase"/>
</dbReference>
<dbReference type="AlphaFoldDB" id="A0A8X7NFW9"/>
<comment type="caution">
    <text evidence="4">The sequence shown here is derived from an EMBL/GenBank/DDBJ whole genome shotgun (WGS) entry which is preliminary data.</text>
</comment>
<dbReference type="Proteomes" id="UP000078113">
    <property type="component" value="Unassembled WGS sequence"/>
</dbReference>
<dbReference type="Gene3D" id="3.40.850.10">
    <property type="entry name" value="Kinesin motor domain"/>
    <property type="match status" value="1"/>
</dbReference>
<dbReference type="EMBL" id="LWDG02000015">
    <property type="protein sequence ID" value="KAE8271575.1"/>
    <property type="molecule type" value="Genomic_DNA"/>
</dbReference>
<dbReference type="SUPFAM" id="SSF52540">
    <property type="entry name" value="P-loop containing nucleoside triphosphate hydrolases"/>
    <property type="match status" value="1"/>
</dbReference>
<sequence length="99" mass="10960">MADSGNIKVVVRCRPMNSREKARGASHLIDVIDEHQLVLNPPQESDPKGGGGKGTKKATMPFSFDRSYDENTEQRTLFEYVGVELLSHAFNGFNTCVFA</sequence>
<dbReference type="GO" id="GO:0003777">
    <property type="term" value="F:microtubule motor activity"/>
    <property type="evidence" value="ECO:0007669"/>
    <property type="project" value="InterPro"/>
</dbReference>
<evidence type="ECO:0000313" key="5">
    <source>
        <dbReference type="Proteomes" id="UP000078113"/>
    </source>
</evidence>
<dbReference type="PANTHER" id="PTHR47117">
    <property type="entry name" value="STAR-RELATED LIPID TRANSFER PROTEIN 9"/>
    <property type="match status" value="1"/>
</dbReference>
<evidence type="ECO:0000313" key="4">
    <source>
        <dbReference type="EMBL" id="KAE8271575.1"/>
    </source>
</evidence>
<comment type="caution">
    <text evidence="1">Lacks conserved residue(s) required for the propagation of feature annotation.</text>
</comment>
<dbReference type="InterPro" id="IPR001752">
    <property type="entry name" value="Kinesin_motor_dom"/>
</dbReference>
<evidence type="ECO:0000256" key="1">
    <source>
        <dbReference type="PROSITE-ProRule" id="PRU00283"/>
    </source>
</evidence>
<evidence type="ECO:0000259" key="3">
    <source>
        <dbReference type="PROSITE" id="PS50067"/>
    </source>
</evidence>
<proteinExistence type="inferred from homology"/>
<feature type="region of interest" description="Disordered" evidence="2">
    <location>
        <begin position="37"/>
        <end position="61"/>
    </location>
</feature>
<organism evidence="4 5">
    <name type="scientific">Tilletia walkeri</name>
    <dbReference type="NCBI Taxonomy" id="117179"/>
    <lineage>
        <taxon>Eukaryota</taxon>
        <taxon>Fungi</taxon>
        <taxon>Dikarya</taxon>
        <taxon>Basidiomycota</taxon>
        <taxon>Ustilaginomycotina</taxon>
        <taxon>Exobasidiomycetes</taxon>
        <taxon>Tilletiales</taxon>
        <taxon>Tilletiaceae</taxon>
        <taxon>Tilletia</taxon>
    </lineage>
</organism>
<gene>
    <name evidence="4" type="ORF">A4X09_0g756</name>
</gene>
<accession>A0A8X7NFW9</accession>
<name>A0A8X7NFW9_9BASI</name>